<dbReference type="SUPFAM" id="SSF103481">
    <property type="entry name" value="Multidrug resistance efflux transporter EmrE"/>
    <property type="match status" value="1"/>
</dbReference>
<evidence type="ECO:0000313" key="14">
    <source>
        <dbReference type="Proteomes" id="UP000233553"/>
    </source>
</evidence>
<protein>
    <recommendedName>
        <fullName evidence="8">Guanidinium exporter</fullName>
    </recommendedName>
</protein>
<reference evidence="11 13" key="1">
    <citation type="submission" date="2013-02" db="EMBL/GenBank/DDBJ databases">
        <title>The Genome Sequence of Acinetobacter sp. NIPH 809.</title>
        <authorList>
            <consortium name="The Broad Institute Genome Sequencing Platform"/>
            <consortium name="The Broad Institute Genome Sequencing Center for Infectious Disease"/>
            <person name="Cerqueira G."/>
            <person name="Feldgarden M."/>
            <person name="Courvalin P."/>
            <person name="Perichon B."/>
            <person name="Grillot-Courvalin C."/>
            <person name="Clermont D."/>
            <person name="Rocha E."/>
            <person name="Yoon E.-J."/>
            <person name="Nemec A."/>
            <person name="Walker B."/>
            <person name="Young S.K."/>
            <person name="Zeng Q."/>
            <person name="Gargeya S."/>
            <person name="Fitzgerald M."/>
            <person name="Haas B."/>
            <person name="Abouelleil A."/>
            <person name="Alvarado L."/>
            <person name="Arachchi H.M."/>
            <person name="Berlin A.M."/>
            <person name="Chapman S.B."/>
            <person name="Dewar J."/>
            <person name="Goldberg J."/>
            <person name="Griggs A."/>
            <person name="Gujja S."/>
            <person name="Hansen M."/>
            <person name="Howarth C."/>
            <person name="Imamovic A."/>
            <person name="Larimer J."/>
            <person name="McCowan C."/>
            <person name="Murphy C."/>
            <person name="Neiman D."/>
            <person name="Pearson M."/>
            <person name="Priest M."/>
            <person name="Roberts A."/>
            <person name="Saif S."/>
            <person name="Shea T."/>
            <person name="Sisk P."/>
            <person name="Sykes S."/>
            <person name="Wortman J."/>
            <person name="Nusbaum C."/>
            <person name="Birren B."/>
        </authorList>
    </citation>
    <scope>NUCLEOTIDE SEQUENCE [LARGE SCALE GENOMIC DNA]</scope>
    <source>
        <strain evidence="11 13">NIPH 809</strain>
    </source>
</reference>
<gene>
    <name evidence="12" type="ORF">CW311_14425</name>
    <name evidence="11" type="ORF">F993_00855</name>
</gene>
<sequence>MSWLLLIISGIFEIFVVKSIRDLIHKKYRTAIPLYIVSLSASLFLLHMAMKNIDVSISYAVYTGIGVIGTILMGIFFWGERKSVEKFFYVGVIVTGVITLKLAS</sequence>
<evidence type="ECO:0000256" key="7">
    <source>
        <dbReference type="ARBA" id="ARBA00038151"/>
    </source>
</evidence>
<dbReference type="RefSeq" id="WP_004652912.1">
    <property type="nucleotide sequence ID" value="NZ_CP158965.1"/>
</dbReference>
<evidence type="ECO:0000256" key="3">
    <source>
        <dbReference type="ARBA" id="ARBA00022475"/>
    </source>
</evidence>
<evidence type="ECO:0000256" key="9">
    <source>
        <dbReference type="RuleBase" id="RU003942"/>
    </source>
</evidence>
<evidence type="ECO:0000256" key="6">
    <source>
        <dbReference type="ARBA" id="ARBA00023136"/>
    </source>
</evidence>
<dbReference type="OrthoDB" id="9808638at2"/>
<proteinExistence type="inferred from homology"/>
<comment type="caution">
    <text evidence="12">The sequence shown here is derived from an EMBL/GenBank/DDBJ whole genome shotgun (WGS) entry which is preliminary data.</text>
</comment>
<dbReference type="PANTHER" id="PTHR30561:SF0">
    <property type="entry name" value="GUANIDINIUM EXPORTER"/>
    <property type="match status" value="1"/>
</dbReference>
<name>A0A1E7R8A4_9GAMM</name>
<evidence type="ECO:0000256" key="1">
    <source>
        <dbReference type="ARBA" id="ARBA00004651"/>
    </source>
</evidence>
<dbReference type="Proteomes" id="UP000013034">
    <property type="component" value="Unassembled WGS sequence"/>
</dbReference>
<dbReference type="GO" id="GO:0005886">
    <property type="term" value="C:plasma membrane"/>
    <property type="evidence" value="ECO:0007669"/>
    <property type="project" value="UniProtKB-SubCell"/>
</dbReference>
<reference evidence="12 14" key="2">
    <citation type="submission" date="2017-12" db="EMBL/GenBank/DDBJ databases">
        <title>Draft Genome sequences of multiple microbial strains isolated from spacecraft associated surfaces.</title>
        <authorList>
            <person name="Seuylemezian A."/>
            <person name="Vaishampayan P."/>
            <person name="Venkateswaran K."/>
        </authorList>
    </citation>
    <scope>NUCLEOTIDE SEQUENCE [LARGE SCALE GENOMIC DNA]</scope>
    <source>
        <strain evidence="12 14">2P01AA</strain>
    </source>
</reference>
<dbReference type="EMBL" id="APOI01000008">
    <property type="protein sequence ID" value="ENU24609.1"/>
    <property type="molecule type" value="Genomic_DNA"/>
</dbReference>
<dbReference type="Pfam" id="PF00893">
    <property type="entry name" value="Multi_Drug_Res"/>
    <property type="match status" value="1"/>
</dbReference>
<evidence type="ECO:0000256" key="5">
    <source>
        <dbReference type="ARBA" id="ARBA00022989"/>
    </source>
</evidence>
<dbReference type="InterPro" id="IPR045324">
    <property type="entry name" value="Small_multidrug_res"/>
</dbReference>
<dbReference type="AlphaFoldDB" id="A0A1E7R8A4"/>
<feature type="transmembrane region" description="Helical" evidence="10">
    <location>
        <begin position="56"/>
        <end position="78"/>
    </location>
</feature>
<evidence type="ECO:0000256" key="8">
    <source>
        <dbReference type="ARBA" id="ARBA00039168"/>
    </source>
</evidence>
<evidence type="ECO:0000256" key="4">
    <source>
        <dbReference type="ARBA" id="ARBA00022692"/>
    </source>
</evidence>
<dbReference type="InterPro" id="IPR037185">
    <property type="entry name" value="EmrE-like"/>
</dbReference>
<dbReference type="PANTHER" id="PTHR30561">
    <property type="entry name" value="SMR FAMILY PROTON-DEPENDENT DRUG EFFLUX TRANSPORTER SUGE"/>
    <property type="match status" value="1"/>
</dbReference>
<organism evidence="12 14">
    <name type="scientific">Acinetobacter proteolyticus</name>
    <dbReference type="NCBI Taxonomy" id="1776741"/>
    <lineage>
        <taxon>Bacteria</taxon>
        <taxon>Pseudomonadati</taxon>
        <taxon>Pseudomonadota</taxon>
        <taxon>Gammaproteobacteria</taxon>
        <taxon>Moraxellales</taxon>
        <taxon>Moraxellaceae</taxon>
        <taxon>Acinetobacter</taxon>
    </lineage>
</organism>
<dbReference type="Proteomes" id="UP000233553">
    <property type="component" value="Unassembled WGS sequence"/>
</dbReference>
<evidence type="ECO:0000313" key="11">
    <source>
        <dbReference type="EMBL" id="ENU24609.1"/>
    </source>
</evidence>
<evidence type="ECO:0000256" key="2">
    <source>
        <dbReference type="ARBA" id="ARBA00022448"/>
    </source>
</evidence>
<dbReference type="EMBL" id="PISJ01000017">
    <property type="protein sequence ID" value="PKF32418.1"/>
    <property type="molecule type" value="Genomic_DNA"/>
</dbReference>
<feature type="transmembrane region" description="Helical" evidence="10">
    <location>
        <begin position="87"/>
        <end position="103"/>
    </location>
</feature>
<evidence type="ECO:0000313" key="12">
    <source>
        <dbReference type="EMBL" id="PKF32418.1"/>
    </source>
</evidence>
<keyword evidence="3" id="KW-1003">Cell membrane</keyword>
<comment type="similarity">
    <text evidence="7">Belongs to the drug/metabolite transporter (DMT) superfamily. Small multidrug resistance (SMR) (TC 2.A.7.1) family. Gdx/SugE subfamily.</text>
</comment>
<feature type="transmembrane region" description="Helical" evidence="10">
    <location>
        <begin position="31"/>
        <end position="50"/>
    </location>
</feature>
<evidence type="ECO:0000313" key="13">
    <source>
        <dbReference type="Proteomes" id="UP000013034"/>
    </source>
</evidence>
<dbReference type="GO" id="GO:0022857">
    <property type="term" value="F:transmembrane transporter activity"/>
    <property type="evidence" value="ECO:0007669"/>
    <property type="project" value="InterPro"/>
</dbReference>
<keyword evidence="2" id="KW-0813">Transport</keyword>
<comment type="subcellular location">
    <subcellularLocation>
        <location evidence="1 9">Cell membrane</location>
        <topology evidence="1 9">Multi-pass membrane protein</topology>
    </subcellularLocation>
</comment>
<dbReference type="Gene3D" id="1.10.3730.20">
    <property type="match status" value="1"/>
</dbReference>
<evidence type="ECO:0000256" key="10">
    <source>
        <dbReference type="SAM" id="Phobius"/>
    </source>
</evidence>
<keyword evidence="6 10" id="KW-0472">Membrane</keyword>
<keyword evidence="13" id="KW-1185">Reference proteome</keyword>
<accession>A0A1E7R8A4</accession>
<keyword evidence="4 9" id="KW-0812">Transmembrane</keyword>
<keyword evidence="5 10" id="KW-1133">Transmembrane helix</keyword>
<dbReference type="InterPro" id="IPR000390">
    <property type="entry name" value="Small_drug/metabolite_transptr"/>
</dbReference>
<feature type="transmembrane region" description="Helical" evidence="10">
    <location>
        <begin position="6"/>
        <end position="24"/>
    </location>
</feature>